<dbReference type="Gene3D" id="3.30.230.10">
    <property type="match status" value="1"/>
</dbReference>
<dbReference type="Gene3D" id="3.40.50.300">
    <property type="entry name" value="P-loop containing nucleotide triphosphate hydrolases"/>
    <property type="match status" value="1"/>
</dbReference>
<dbReference type="PANTHER" id="PTHR32039">
    <property type="entry name" value="MAGNESIUM-CHELATASE SUBUNIT CHLI"/>
    <property type="match status" value="1"/>
</dbReference>
<dbReference type="InterPro" id="IPR014721">
    <property type="entry name" value="Ribsml_uS5_D2-typ_fold_subgr"/>
</dbReference>
<dbReference type="InterPro" id="IPR045006">
    <property type="entry name" value="CHLI-like"/>
</dbReference>
<name>A0A1F8DPM2_9BACT</name>
<dbReference type="InterPro" id="IPR004482">
    <property type="entry name" value="Mg_chelat-rel"/>
</dbReference>
<dbReference type="InterPro" id="IPR003593">
    <property type="entry name" value="AAA+_ATPase"/>
</dbReference>
<proteinExistence type="inferred from homology"/>
<accession>A0A1F8DPM2</accession>
<evidence type="ECO:0000313" key="5">
    <source>
        <dbReference type="EMBL" id="OGM90570.1"/>
    </source>
</evidence>
<dbReference type="SUPFAM" id="SSF54211">
    <property type="entry name" value="Ribosomal protein S5 domain 2-like"/>
    <property type="match status" value="1"/>
</dbReference>
<organism evidence="5 6">
    <name type="scientific">Candidatus Wolfebacteria bacterium RIFCSPHIGHO2_01_FULL_48_22</name>
    <dbReference type="NCBI Taxonomy" id="1802555"/>
    <lineage>
        <taxon>Bacteria</taxon>
        <taxon>Candidatus Wolfeibacteriota</taxon>
    </lineage>
</organism>
<keyword evidence="3" id="KW-0067">ATP-binding</keyword>
<feature type="domain" description="MCM C-terminal AAA(+) ATPase" evidence="4">
    <location>
        <begin position="298"/>
        <end position="393"/>
    </location>
</feature>
<dbReference type="PRINTS" id="PR01657">
    <property type="entry name" value="MCMFAMILY"/>
</dbReference>
<reference evidence="5 6" key="1">
    <citation type="journal article" date="2016" name="Nat. Commun.">
        <title>Thousands of microbial genomes shed light on interconnected biogeochemical processes in an aquifer system.</title>
        <authorList>
            <person name="Anantharaman K."/>
            <person name="Brown C.T."/>
            <person name="Hug L.A."/>
            <person name="Sharon I."/>
            <person name="Castelle C.J."/>
            <person name="Probst A.J."/>
            <person name="Thomas B.C."/>
            <person name="Singh A."/>
            <person name="Wilkins M.J."/>
            <person name="Karaoz U."/>
            <person name="Brodie E.L."/>
            <person name="Williams K.H."/>
            <person name="Hubbard S.S."/>
            <person name="Banfield J.F."/>
        </authorList>
    </citation>
    <scope>NUCLEOTIDE SEQUENCE [LARGE SCALE GENOMIC DNA]</scope>
</reference>
<dbReference type="PROSITE" id="PS50051">
    <property type="entry name" value="MCM_2"/>
    <property type="match status" value="1"/>
</dbReference>
<dbReference type="SMART" id="SM00382">
    <property type="entry name" value="AAA"/>
    <property type="match status" value="1"/>
</dbReference>
<gene>
    <name evidence="5" type="ORF">A2755_03385</name>
</gene>
<dbReference type="Proteomes" id="UP000177029">
    <property type="component" value="Unassembled WGS sequence"/>
</dbReference>
<dbReference type="Pfam" id="PF01078">
    <property type="entry name" value="Mg_chelatase"/>
    <property type="match status" value="1"/>
</dbReference>
<dbReference type="InterPro" id="IPR001208">
    <property type="entry name" value="MCM_dom"/>
</dbReference>
<protein>
    <recommendedName>
        <fullName evidence="4">MCM C-terminal AAA(+) ATPase domain-containing protein</fullName>
    </recommendedName>
</protein>
<evidence type="ECO:0000313" key="6">
    <source>
        <dbReference type="Proteomes" id="UP000177029"/>
    </source>
</evidence>
<comment type="similarity">
    <text evidence="1">Belongs to the Mg-chelatase subunits D/I family. ComM subfamily.</text>
</comment>
<comment type="caution">
    <text evidence="5">The sequence shown here is derived from an EMBL/GenBank/DDBJ whole genome shotgun (WGS) entry which is preliminary data.</text>
</comment>
<dbReference type="AlphaFoldDB" id="A0A1F8DPM2"/>
<evidence type="ECO:0000256" key="1">
    <source>
        <dbReference type="ARBA" id="ARBA00006354"/>
    </source>
</evidence>
<dbReference type="InterPro" id="IPR027417">
    <property type="entry name" value="P-loop_NTPase"/>
</dbReference>
<dbReference type="InterPro" id="IPR020568">
    <property type="entry name" value="Ribosomal_Su5_D2-typ_SF"/>
</dbReference>
<dbReference type="GO" id="GO:0003677">
    <property type="term" value="F:DNA binding"/>
    <property type="evidence" value="ECO:0007669"/>
    <property type="project" value="InterPro"/>
</dbReference>
<dbReference type="PANTHER" id="PTHR32039:SF7">
    <property type="entry name" value="COMPETENCE PROTEIN COMM"/>
    <property type="match status" value="1"/>
</dbReference>
<evidence type="ECO:0000256" key="2">
    <source>
        <dbReference type="ARBA" id="ARBA00022741"/>
    </source>
</evidence>
<dbReference type="NCBIfam" id="TIGR00368">
    <property type="entry name" value="YifB family Mg chelatase-like AAA ATPase"/>
    <property type="match status" value="1"/>
</dbReference>
<evidence type="ECO:0000259" key="4">
    <source>
        <dbReference type="PROSITE" id="PS50051"/>
    </source>
</evidence>
<dbReference type="Pfam" id="PF13541">
    <property type="entry name" value="ChlI"/>
    <property type="match status" value="1"/>
</dbReference>
<dbReference type="Pfam" id="PF13335">
    <property type="entry name" value="Mg_chelatase_C"/>
    <property type="match status" value="1"/>
</dbReference>
<dbReference type="GO" id="GO:0005524">
    <property type="term" value="F:ATP binding"/>
    <property type="evidence" value="ECO:0007669"/>
    <property type="project" value="UniProtKB-KW"/>
</dbReference>
<keyword evidence="2" id="KW-0547">Nucleotide-binding</keyword>
<dbReference type="STRING" id="1802555.A2755_03385"/>
<dbReference type="InterPro" id="IPR025158">
    <property type="entry name" value="Mg_chelat-rel_C"/>
</dbReference>
<evidence type="ECO:0000256" key="3">
    <source>
        <dbReference type="ARBA" id="ARBA00022840"/>
    </source>
</evidence>
<dbReference type="SUPFAM" id="SSF52540">
    <property type="entry name" value="P-loop containing nucleoside triphosphate hydrolases"/>
    <property type="match status" value="1"/>
</dbReference>
<dbReference type="InterPro" id="IPR000523">
    <property type="entry name" value="Mg_chelatse_chII-like_cat_dom"/>
</dbReference>
<sequence length="515" mass="56143">MAVKHTTAKLYCAELEGVVSRCIEVEVDLHPGLSAFTIVGLGDKAVSEAKERVQAAIKNSGMKPPNKQNRKLTVNLAPADVKKNGSQYDMAIALGYLLASEQMAVFDASKKLFLGELALDGAIRPVPGVLNACLMARERGIEQVYVPQGNAPEVRHLSEPRVIPVGHMRGLVALLEGKVRYACAEADPFAAEQTPGAVDISEIRGQSAAKRTLLVAAAGGHNLLMSGPPGAGKTMLAQSLVSILPALAFEEALECTQIYSAAGLLLDRPFMSYRPFRSPHHSASLASVVGGGTNPRPGEVSLAHRGVLFMDEFPEFHRDVLEALRQPLEQGTVVVARAKSTHVFPSKFMLVAAANPCPCGYYQDEEKECVCSPREIHRYSKKLSGPLLDRIDLHIWVPRLRSEDLVKDINVAESDAARARVQEARARQAERFRQAGLGHFSNSELTSKQATEHIRISQRAKAMLDRMLDAAKISARGYFKSMKVAQTIADLDGRGEVDEACIHEAFSYRIRNVEH</sequence>
<dbReference type="EMBL" id="MGIP01000019">
    <property type="protein sequence ID" value="OGM90570.1"/>
    <property type="molecule type" value="Genomic_DNA"/>
</dbReference>